<keyword evidence="2" id="KW-1185">Reference proteome</keyword>
<dbReference type="GO" id="GO:0047938">
    <property type="term" value="F:glucose-6-phosphate 1-epimerase activity"/>
    <property type="evidence" value="ECO:0007669"/>
    <property type="project" value="TreeGrafter"/>
</dbReference>
<dbReference type="STRING" id="399497.BW733_12645"/>
<dbReference type="PANTHER" id="PTHR11122:SF13">
    <property type="entry name" value="GLUCOSE-6-PHOSPHATE 1-EPIMERASE"/>
    <property type="match status" value="1"/>
</dbReference>
<dbReference type="RefSeq" id="WP_161490232.1">
    <property type="nucleotide sequence ID" value="NZ_CP019607.1"/>
</dbReference>
<dbReference type="Pfam" id="PF01263">
    <property type="entry name" value="Aldose_epim"/>
    <property type="match status" value="1"/>
</dbReference>
<dbReference type="Gene3D" id="2.70.98.10">
    <property type="match status" value="1"/>
</dbReference>
<dbReference type="Proteomes" id="UP000188235">
    <property type="component" value="Chromosome"/>
</dbReference>
<evidence type="ECO:0000313" key="2">
    <source>
        <dbReference type="Proteomes" id="UP000188235"/>
    </source>
</evidence>
<dbReference type="EMBL" id="CP019607">
    <property type="protein sequence ID" value="AQP51533.1"/>
    <property type="molecule type" value="Genomic_DNA"/>
</dbReference>
<name>A0A1Q2CZH8_9ACTN</name>
<dbReference type="InterPro" id="IPR008183">
    <property type="entry name" value="Aldose_1/G6P_1-epimerase"/>
</dbReference>
<organism evidence="1 2">
    <name type="scientific">Tessaracoccus flavescens</name>
    <dbReference type="NCBI Taxonomy" id="399497"/>
    <lineage>
        <taxon>Bacteria</taxon>
        <taxon>Bacillati</taxon>
        <taxon>Actinomycetota</taxon>
        <taxon>Actinomycetes</taxon>
        <taxon>Propionibacteriales</taxon>
        <taxon>Propionibacteriaceae</taxon>
        <taxon>Tessaracoccus</taxon>
    </lineage>
</organism>
<gene>
    <name evidence="1" type="ORF">BW733_12645</name>
</gene>
<evidence type="ECO:0008006" key="3">
    <source>
        <dbReference type="Google" id="ProtNLM"/>
    </source>
</evidence>
<sequence>MSWRPGGRERLYTASDAVVGAERMWHGGIPVCAPRFGVGNGGVPFIHGLTPKVRWRTLEVTADEGRAHIVLVTDAQVMSHLPWADRFPADLRYELDVVADATTLTIGLTIASPSRDAVVEMALHPYLLTDTARTQVTGLGGVAYHDFSNGLDGVGEDPLAVARYVDRVYTEAPSTTIADGSSALRLAGQGANSVIVWNPGPGNDQVPGEEWADFVCVEYGDVKSGALTIPAGSSHLLRLSIIAG</sequence>
<proteinExistence type="predicted"/>
<dbReference type="InterPro" id="IPR014718">
    <property type="entry name" value="GH-type_carb-bd"/>
</dbReference>
<dbReference type="KEGG" id="tfa:BW733_12645"/>
<evidence type="ECO:0000313" key="1">
    <source>
        <dbReference type="EMBL" id="AQP51533.1"/>
    </source>
</evidence>
<protein>
    <recommendedName>
        <fullName evidence="3">Glucose-6-phosphate 1-epimerase</fullName>
    </recommendedName>
</protein>
<dbReference type="GO" id="GO:0030246">
    <property type="term" value="F:carbohydrate binding"/>
    <property type="evidence" value="ECO:0007669"/>
    <property type="project" value="InterPro"/>
</dbReference>
<dbReference type="AlphaFoldDB" id="A0A1Q2CZH8"/>
<reference evidence="1 2" key="1">
    <citation type="journal article" date="2008" name="Int. J. Syst. Evol. Microbiol.">
        <title>Tessaracoccus flavescens sp. nov., isolated from marine sediment.</title>
        <authorList>
            <person name="Lee D.W."/>
            <person name="Lee S.D."/>
        </authorList>
    </citation>
    <scope>NUCLEOTIDE SEQUENCE [LARGE SCALE GENOMIC DNA]</scope>
    <source>
        <strain evidence="1 2">SST-39T</strain>
    </source>
</reference>
<dbReference type="InterPro" id="IPR011013">
    <property type="entry name" value="Gal_mutarotase_sf_dom"/>
</dbReference>
<dbReference type="SUPFAM" id="SSF74650">
    <property type="entry name" value="Galactose mutarotase-like"/>
    <property type="match status" value="1"/>
</dbReference>
<accession>A0A1Q2CZH8</accession>
<dbReference type="GO" id="GO:0005737">
    <property type="term" value="C:cytoplasm"/>
    <property type="evidence" value="ECO:0007669"/>
    <property type="project" value="TreeGrafter"/>
</dbReference>
<dbReference type="GO" id="GO:0005975">
    <property type="term" value="P:carbohydrate metabolic process"/>
    <property type="evidence" value="ECO:0007669"/>
    <property type="project" value="InterPro"/>
</dbReference>
<dbReference type="PANTHER" id="PTHR11122">
    <property type="entry name" value="APOSPORY-ASSOCIATED PROTEIN C-RELATED"/>
    <property type="match status" value="1"/>
</dbReference>